<accession>A0ABD2YGU1</accession>
<evidence type="ECO:0000313" key="8">
    <source>
        <dbReference type="EMBL" id="KAL3505090.1"/>
    </source>
</evidence>
<dbReference type="Gene3D" id="3.40.1810.10">
    <property type="entry name" value="Transcription factor, MADS-box"/>
    <property type="match status" value="1"/>
</dbReference>
<dbReference type="InterPro" id="IPR036879">
    <property type="entry name" value="TF_MADSbox_sf"/>
</dbReference>
<dbReference type="AlphaFoldDB" id="A0ABD2YGU1"/>
<name>A0ABD2YGU1_9GENT</name>
<organism evidence="8 9">
    <name type="scientific">Cinchona calisaya</name>
    <dbReference type="NCBI Taxonomy" id="153742"/>
    <lineage>
        <taxon>Eukaryota</taxon>
        <taxon>Viridiplantae</taxon>
        <taxon>Streptophyta</taxon>
        <taxon>Embryophyta</taxon>
        <taxon>Tracheophyta</taxon>
        <taxon>Spermatophyta</taxon>
        <taxon>Magnoliopsida</taxon>
        <taxon>eudicotyledons</taxon>
        <taxon>Gunneridae</taxon>
        <taxon>Pentapetalae</taxon>
        <taxon>asterids</taxon>
        <taxon>lamiids</taxon>
        <taxon>Gentianales</taxon>
        <taxon>Rubiaceae</taxon>
        <taxon>Cinchonoideae</taxon>
        <taxon>Cinchoneae</taxon>
        <taxon>Cinchona</taxon>
    </lineage>
</organism>
<dbReference type="InterPro" id="IPR033896">
    <property type="entry name" value="MEF2-like_N"/>
</dbReference>
<dbReference type="CDD" id="cd00265">
    <property type="entry name" value="MADS_MEF2_like"/>
    <property type="match status" value="1"/>
</dbReference>
<comment type="subcellular location">
    <subcellularLocation>
        <location evidence="1">Nucleus</location>
    </subcellularLocation>
</comment>
<evidence type="ECO:0000256" key="4">
    <source>
        <dbReference type="ARBA" id="ARBA00023163"/>
    </source>
</evidence>
<keyword evidence="4" id="KW-0804">Transcription</keyword>
<dbReference type="SUPFAM" id="SSF55455">
    <property type="entry name" value="SRF-like"/>
    <property type="match status" value="1"/>
</dbReference>
<dbReference type="Pfam" id="PF00319">
    <property type="entry name" value="SRF-TF"/>
    <property type="match status" value="1"/>
</dbReference>
<dbReference type="GO" id="GO:0003677">
    <property type="term" value="F:DNA binding"/>
    <property type="evidence" value="ECO:0007669"/>
    <property type="project" value="UniProtKB-KW"/>
</dbReference>
<feature type="coiled-coil region" evidence="6">
    <location>
        <begin position="84"/>
        <end position="175"/>
    </location>
</feature>
<dbReference type="FunFam" id="3.40.1810.10:FF:000028">
    <property type="entry name" value="Agamous-like MADS-box protein AGL66 isoform A"/>
    <property type="match status" value="1"/>
</dbReference>
<evidence type="ECO:0000256" key="3">
    <source>
        <dbReference type="ARBA" id="ARBA00023125"/>
    </source>
</evidence>
<reference evidence="8 9" key="1">
    <citation type="submission" date="2024-11" db="EMBL/GenBank/DDBJ databases">
        <title>A near-complete genome assembly of Cinchona calisaya.</title>
        <authorList>
            <person name="Lian D.C."/>
            <person name="Zhao X.W."/>
            <person name="Wei L."/>
        </authorList>
    </citation>
    <scope>NUCLEOTIDE SEQUENCE [LARGE SCALE GENOMIC DNA]</scope>
    <source>
        <tissue evidence="8">Nenye</tissue>
    </source>
</reference>
<evidence type="ECO:0000313" key="9">
    <source>
        <dbReference type="Proteomes" id="UP001630127"/>
    </source>
</evidence>
<dbReference type="InterPro" id="IPR002100">
    <property type="entry name" value="TF_MADSbox"/>
</dbReference>
<comment type="caution">
    <text evidence="8">The sequence shown here is derived from an EMBL/GenBank/DDBJ whole genome shotgun (WGS) entry which is preliminary data.</text>
</comment>
<dbReference type="EMBL" id="JBJUIK010000014">
    <property type="protein sequence ID" value="KAL3505090.1"/>
    <property type="molecule type" value="Genomic_DNA"/>
</dbReference>
<evidence type="ECO:0000259" key="7">
    <source>
        <dbReference type="PROSITE" id="PS50066"/>
    </source>
</evidence>
<gene>
    <name evidence="8" type="ORF">ACH5RR_034931</name>
</gene>
<dbReference type="GO" id="GO:0005634">
    <property type="term" value="C:nucleus"/>
    <property type="evidence" value="ECO:0007669"/>
    <property type="project" value="UniProtKB-SubCell"/>
</dbReference>
<keyword evidence="5" id="KW-0539">Nucleus</keyword>
<dbReference type="PANTHER" id="PTHR48019">
    <property type="entry name" value="SERUM RESPONSE FACTOR HOMOLOG"/>
    <property type="match status" value="1"/>
</dbReference>
<keyword evidence="6" id="KW-0175">Coiled coil</keyword>
<evidence type="ECO:0000256" key="6">
    <source>
        <dbReference type="SAM" id="Coils"/>
    </source>
</evidence>
<feature type="domain" description="MADS-box" evidence="7">
    <location>
        <begin position="1"/>
        <end position="61"/>
    </location>
</feature>
<dbReference type="SMART" id="SM00432">
    <property type="entry name" value="MADS"/>
    <property type="match status" value="1"/>
</dbReference>
<protein>
    <recommendedName>
        <fullName evidence="7">MADS-box domain-containing protein</fullName>
    </recommendedName>
</protein>
<keyword evidence="9" id="KW-1185">Reference proteome</keyword>
<dbReference type="PROSITE" id="PS50066">
    <property type="entry name" value="MADS_BOX_2"/>
    <property type="match status" value="1"/>
</dbReference>
<keyword evidence="2" id="KW-0805">Transcription regulation</keyword>
<keyword evidence="3" id="KW-0238">DNA-binding</keyword>
<sequence length="343" mass="39062">MGRVKLQIKKIENTTNRQVTFSKRRNGLIKKAYELSVLCDVDVALIMFSPSGRLSIFSGNKSIEDIIARYVNLPEHERGRLQNQENLQKALGKLKSEADNTNQAVSPISVDSQVEEIQQEVIRCKSQLEDMEKRLRMYEGDPWEIDTLCEADYREQILEETLKQVRARKQILEEKYTTPQQQTPQVNLHQQATHINGFGTRNASNILDWLPQRDHDQIPILNFLDPATGLLPLRDHHQGVHQRIEDMLPAATATSLTLPHATPAGMHMNNDHNSPNSRIEDDPQLLQRPEFGQIIDVNLSPWTQLYSTGSDPFPAGQPREGALLELFLSQLAPVNHDHINNLQ</sequence>
<dbReference type="PRINTS" id="PR00404">
    <property type="entry name" value="MADSDOMAIN"/>
</dbReference>
<proteinExistence type="predicted"/>
<evidence type="ECO:0000256" key="1">
    <source>
        <dbReference type="ARBA" id="ARBA00004123"/>
    </source>
</evidence>
<dbReference type="PROSITE" id="PS00350">
    <property type="entry name" value="MADS_BOX_1"/>
    <property type="match status" value="1"/>
</dbReference>
<dbReference type="InterPro" id="IPR050142">
    <property type="entry name" value="MADS-box/MEF2_TF"/>
</dbReference>
<evidence type="ECO:0000256" key="2">
    <source>
        <dbReference type="ARBA" id="ARBA00023015"/>
    </source>
</evidence>
<dbReference type="Proteomes" id="UP001630127">
    <property type="component" value="Unassembled WGS sequence"/>
</dbReference>
<evidence type="ECO:0000256" key="5">
    <source>
        <dbReference type="ARBA" id="ARBA00023242"/>
    </source>
</evidence>